<comment type="function">
    <text evidence="11">Removal of H(2)O(2), oxidation of toxic reductants, biosynthesis and degradation of lignin, suberization, auxin catabolism, response to environmental stresses such as wounding, pathogen attack and oxidative stress.</text>
</comment>
<keyword evidence="11" id="KW-0106">Calcium</keyword>
<comment type="similarity">
    <text evidence="2">Belongs to the peroxidase family. Ascorbate peroxidase subfamily.</text>
</comment>
<keyword evidence="11" id="KW-0732">Signal</keyword>
<feature type="signal peptide" evidence="11">
    <location>
        <begin position="1"/>
        <end position="21"/>
    </location>
</feature>
<keyword evidence="4 11" id="KW-0575">Peroxidase</keyword>
<keyword evidence="5 11" id="KW-0349">Heme</keyword>
<evidence type="ECO:0000256" key="5">
    <source>
        <dbReference type="ARBA" id="ARBA00022617"/>
    </source>
</evidence>
<evidence type="ECO:0000313" key="14">
    <source>
        <dbReference type="RefSeq" id="XP_015078835.1"/>
    </source>
</evidence>
<gene>
    <name evidence="14" type="primary">LOC107022759</name>
</gene>
<keyword evidence="13" id="KW-1185">Reference proteome</keyword>
<comment type="cofactor">
    <cofactor evidence="11">
        <name>Ca(2+)</name>
        <dbReference type="ChEBI" id="CHEBI:29108"/>
    </cofactor>
    <text evidence="11">Binds 2 calcium ions per subunit.</text>
</comment>
<dbReference type="GeneID" id="107022759"/>
<dbReference type="PROSITE" id="PS00435">
    <property type="entry name" value="PEROXIDASE_1"/>
    <property type="match status" value="1"/>
</dbReference>
<evidence type="ECO:0000313" key="13">
    <source>
        <dbReference type="Proteomes" id="UP000694930"/>
    </source>
</evidence>
<comment type="similarity">
    <text evidence="11">Belongs to the peroxidase family. Classical plant (class III) peroxidase subfamily.</text>
</comment>
<dbReference type="SUPFAM" id="SSF48113">
    <property type="entry name" value="Heme-dependent peroxidases"/>
    <property type="match status" value="1"/>
</dbReference>
<evidence type="ECO:0000256" key="1">
    <source>
        <dbReference type="ARBA" id="ARBA00000189"/>
    </source>
</evidence>
<dbReference type="Gene3D" id="1.10.520.10">
    <property type="match status" value="1"/>
</dbReference>
<keyword evidence="9" id="KW-1015">Disulfide bond</keyword>
<dbReference type="GO" id="GO:0004601">
    <property type="term" value="F:peroxidase activity"/>
    <property type="evidence" value="ECO:0007669"/>
    <property type="project" value="UniProtKB-KW"/>
</dbReference>
<reference evidence="13" key="1">
    <citation type="journal article" date="2014" name="Nat. Genet.">
        <title>The genome of the stress-tolerant wild tomato species Solanum pennellii.</title>
        <authorList>
            <person name="Bolger A."/>
            <person name="Scossa F."/>
            <person name="Bolger M.E."/>
            <person name="Lanz C."/>
            <person name="Maumus F."/>
            <person name="Tohge T."/>
            <person name="Quesneville H."/>
            <person name="Alseekh S."/>
            <person name="Sorensen I."/>
            <person name="Lichtenstein G."/>
            <person name="Fich E.A."/>
            <person name="Conte M."/>
            <person name="Keller H."/>
            <person name="Schneeberger K."/>
            <person name="Schwacke R."/>
            <person name="Ofner I."/>
            <person name="Vrebalov J."/>
            <person name="Xu Y."/>
            <person name="Osorio S."/>
            <person name="Aflitos S.A."/>
            <person name="Schijlen E."/>
            <person name="Jimenez-Gomez J.M."/>
            <person name="Ryngajllo M."/>
            <person name="Kimura S."/>
            <person name="Kumar R."/>
            <person name="Koenig D."/>
            <person name="Headland L.R."/>
            <person name="Maloof J.N."/>
            <person name="Sinha N."/>
            <person name="van Ham R.C."/>
            <person name="Lankhorst R.K."/>
            <person name="Mao L."/>
            <person name="Vogel A."/>
            <person name="Arsova B."/>
            <person name="Panstruga R."/>
            <person name="Fei Z."/>
            <person name="Rose J.K."/>
            <person name="Zamir D."/>
            <person name="Carrari F."/>
            <person name="Giovannoni J.J."/>
            <person name="Weigel D."/>
            <person name="Usadel B."/>
            <person name="Fernie A.R."/>
        </authorList>
    </citation>
    <scope>NUCLEOTIDE SEQUENCE [LARGE SCALE GENOMIC DNA]</scope>
    <source>
        <strain evidence="13">cv. LA0716</strain>
    </source>
</reference>
<comment type="catalytic activity">
    <reaction evidence="1 11">
        <text>2 a phenolic donor + H2O2 = 2 a phenolic radical donor + 2 H2O</text>
        <dbReference type="Rhea" id="RHEA:56136"/>
        <dbReference type="ChEBI" id="CHEBI:15377"/>
        <dbReference type="ChEBI" id="CHEBI:16240"/>
        <dbReference type="ChEBI" id="CHEBI:139520"/>
        <dbReference type="ChEBI" id="CHEBI:139521"/>
        <dbReference type="EC" id="1.11.1.7"/>
    </reaction>
</comment>
<sequence length="325" mass="35876">MKPIIFFLFIISVIFLGICNADNKKLKMKYYHKSCPSVEKIVKEITWSKVAADPTLAAKLLRLHYHDCFVRGCDASILLDSTPNNSGEKTALPNRSVGGYEVIDDIKKKVEQVCPHQVSCADILTLAARDAVSYQFGRSMWQVPTGRKDGRVSIASEALNNLPSAFANFSTLLGQFEDNNLDIVDLVTLSGAHTIGVTHCTLVARRLYNFTGKGDVDPSLNPNYATTLRKLCPNPINRSTILELDPKSSFSFDSHYFEALNQHMGLLGSDAALMTNSLSALIVKKMQNPHVFLAYFGRSMKKMGGIRVLVGGEGEIRKNCRVVNA</sequence>
<dbReference type="InterPro" id="IPR033905">
    <property type="entry name" value="Secretory_peroxidase"/>
</dbReference>
<comment type="cofactor">
    <cofactor evidence="11">
        <name>heme b</name>
        <dbReference type="ChEBI" id="CHEBI:60344"/>
    </cofactor>
    <text evidence="11">Binds 1 heme b (iron(II)-protoporphyrin IX) group per subunit.</text>
</comment>
<dbReference type="InterPro" id="IPR019793">
    <property type="entry name" value="Peroxidases_heam-ligand_BS"/>
</dbReference>
<reference evidence="14" key="2">
    <citation type="submission" date="2025-08" db="UniProtKB">
        <authorList>
            <consortium name="RefSeq"/>
        </authorList>
    </citation>
    <scope>IDENTIFICATION</scope>
</reference>
<dbReference type="InterPro" id="IPR000823">
    <property type="entry name" value="Peroxidase_pln"/>
</dbReference>
<evidence type="ECO:0000256" key="11">
    <source>
        <dbReference type="RuleBase" id="RU362060"/>
    </source>
</evidence>
<dbReference type="InterPro" id="IPR010255">
    <property type="entry name" value="Haem_peroxidase_sf"/>
</dbReference>
<feature type="domain" description="Plant heme peroxidase family profile" evidence="12">
    <location>
        <begin position="25"/>
        <end position="324"/>
    </location>
</feature>
<dbReference type="EC" id="1.11.1.7" evidence="3 11"/>
<evidence type="ECO:0000256" key="7">
    <source>
        <dbReference type="ARBA" id="ARBA00023002"/>
    </source>
</evidence>
<keyword evidence="8 11" id="KW-0408">Iron</keyword>
<evidence type="ECO:0000256" key="6">
    <source>
        <dbReference type="ARBA" id="ARBA00022723"/>
    </source>
</evidence>
<dbReference type="RefSeq" id="XP_015078835.1">
    <property type="nucleotide sequence ID" value="XM_015223349.2"/>
</dbReference>
<evidence type="ECO:0000256" key="10">
    <source>
        <dbReference type="ARBA" id="ARBA00023180"/>
    </source>
</evidence>
<evidence type="ECO:0000256" key="3">
    <source>
        <dbReference type="ARBA" id="ARBA00012313"/>
    </source>
</evidence>
<evidence type="ECO:0000256" key="9">
    <source>
        <dbReference type="ARBA" id="ARBA00023157"/>
    </source>
</evidence>
<keyword evidence="11" id="KW-0964">Secreted</keyword>
<accession>A0ABM1H0Y5</accession>
<dbReference type="PANTHER" id="PTHR31235">
    <property type="entry name" value="PEROXIDASE 25-RELATED"/>
    <property type="match status" value="1"/>
</dbReference>
<feature type="chain" id="PRO_5044996662" description="Peroxidase" evidence="11">
    <location>
        <begin position="22"/>
        <end position="325"/>
    </location>
</feature>
<evidence type="ECO:0000256" key="4">
    <source>
        <dbReference type="ARBA" id="ARBA00022559"/>
    </source>
</evidence>
<dbReference type="Pfam" id="PF00141">
    <property type="entry name" value="peroxidase"/>
    <property type="match status" value="1"/>
</dbReference>
<dbReference type="PROSITE" id="PS50873">
    <property type="entry name" value="PEROXIDASE_4"/>
    <property type="match status" value="1"/>
</dbReference>
<comment type="subcellular location">
    <subcellularLocation>
        <location evidence="11">Secreted</location>
    </subcellularLocation>
</comment>
<evidence type="ECO:0000256" key="2">
    <source>
        <dbReference type="ARBA" id="ARBA00006873"/>
    </source>
</evidence>
<dbReference type="Proteomes" id="UP000694930">
    <property type="component" value="Chromosome 6"/>
</dbReference>
<keyword evidence="6 11" id="KW-0479">Metal-binding</keyword>
<keyword evidence="10" id="KW-0325">Glycoprotein</keyword>
<dbReference type="PRINTS" id="PR00461">
    <property type="entry name" value="PLPEROXIDASE"/>
</dbReference>
<protein>
    <recommendedName>
        <fullName evidence="3 11">Peroxidase</fullName>
        <ecNumber evidence="3 11">1.11.1.7</ecNumber>
    </recommendedName>
</protein>
<evidence type="ECO:0000259" key="12">
    <source>
        <dbReference type="PROSITE" id="PS50873"/>
    </source>
</evidence>
<keyword evidence="7 11" id="KW-0560">Oxidoreductase</keyword>
<name>A0ABM1H0Y5_SOLPN</name>
<evidence type="ECO:0000256" key="8">
    <source>
        <dbReference type="ARBA" id="ARBA00023004"/>
    </source>
</evidence>
<dbReference type="CDD" id="cd00693">
    <property type="entry name" value="secretory_peroxidase"/>
    <property type="match status" value="1"/>
</dbReference>
<dbReference type="PRINTS" id="PR00458">
    <property type="entry name" value="PEROXIDASE"/>
</dbReference>
<keyword evidence="11" id="KW-0376">Hydrogen peroxide</keyword>
<dbReference type="InterPro" id="IPR002016">
    <property type="entry name" value="Haem_peroxidase"/>
</dbReference>
<organism evidence="13 14">
    <name type="scientific">Solanum pennellii</name>
    <name type="common">Tomato</name>
    <name type="synonym">Lycopersicon pennellii</name>
    <dbReference type="NCBI Taxonomy" id="28526"/>
    <lineage>
        <taxon>Eukaryota</taxon>
        <taxon>Viridiplantae</taxon>
        <taxon>Streptophyta</taxon>
        <taxon>Embryophyta</taxon>
        <taxon>Tracheophyta</taxon>
        <taxon>Spermatophyta</taxon>
        <taxon>Magnoliopsida</taxon>
        <taxon>eudicotyledons</taxon>
        <taxon>Gunneridae</taxon>
        <taxon>Pentapetalae</taxon>
        <taxon>asterids</taxon>
        <taxon>lamiids</taxon>
        <taxon>Solanales</taxon>
        <taxon>Solanaceae</taxon>
        <taxon>Solanoideae</taxon>
        <taxon>Solaneae</taxon>
        <taxon>Solanum</taxon>
        <taxon>Solanum subgen. Lycopersicon</taxon>
    </lineage>
</organism>
<proteinExistence type="inferred from homology"/>
<dbReference type="Gene3D" id="1.10.420.10">
    <property type="entry name" value="Peroxidase, domain 2"/>
    <property type="match status" value="1"/>
</dbReference>